<dbReference type="Gene3D" id="3.40.50.300">
    <property type="entry name" value="P-loop containing nucleotide triphosphate hydrolases"/>
    <property type="match status" value="2"/>
</dbReference>
<dbReference type="InterPro" id="IPR001650">
    <property type="entry name" value="Helicase_C-like"/>
</dbReference>
<keyword evidence="4" id="KW-0067">ATP-binding</keyword>
<feature type="domain" description="Helicase C-terminal" evidence="7">
    <location>
        <begin position="274"/>
        <end position="514"/>
    </location>
</feature>
<dbReference type="EMBL" id="MN448297">
    <property type="protein sequence ID" value="QFG75058.1"/>
    <property type="molecule type" value="Genomic_DNA"/>
</dbReference>
<dbReference type="SMART" id="SM00487">
    <property type="entry name" value="DEXDc"/>
    <property type="match status" value="1"/>
</dbReference>
<evidence type="ECO:0000256" key="3">
    <source>
        <dbReference type="ARBA" id="ARBA00022806"/>
    </source>
</evidence>
<dbReference type="Gene3D" id="1.10.3380.30">
    <property type="match status" value="1"/>
</dbReference>
<evidence type="ECO:0000256" key="2">
    <source>
        <dbReference type="ARBA" id="ARBA00022801"/>
    </source>
</evidence>
<evidence type="ECO:0000313" key="8">
    <source>
        <dbReference type="EMBL" id="QFG75058.1"/>
    </source>
</evidence>
<keyword evidence="5" id="KW-0175">Coiled coil</keyword>
<dbReference type="InterPro" id="IPR027417">
    <property type="entry name" value="P-loop_NTPase"/>
</dbReference>
<keyword evidence="3 8" id="KW-0347">Helicase</keyword>
<evidence type="ECO:0000256" key="5">
    <source>
        <dbReference type="SAM" id="Coils"/>
    </source>
</evidence>
<dbReference type="GO" id="GO:0003676">
    <property type="term" value="F:nucleic acid binding"/>
    <property type="evidence" value="ECO:0007669"/>
    <property type="project" value="InterPro"/>
</dbReference>
<evidence type="ECO:0000256" key="1">
    <source>
        <dbReference type="ARBA" id="ARBA00022741"/>
    </source>
</evidence>
<evidence type="ECO:0000259" key="7">
    <source>
        <dbReference type="PROSITE" id="PS51194"/>
    </source>
</evidence>
<accession>A0A5J6VMB1</accession>
<dbReference type="InterPro" id="IPR014001">
    <property type="entry name" value="Helicase_ATP-bd"/>
</dbReference>
<feature type="domain" description="Helicase ATP-binding" evidence="6">
    <location>
        <begin position="30"/>
        <end position="195"/>
    </location>
</feature>
<dbReference type="GO" id="GO:0004386">
    <property type="term" value="F:helicase activity"/>
    <property type="evidence" value="ECO:0007669"/>
    <property type="project" value="UniProtKB-KW"/>
</dbReference>
<name>A0A5J6VMB1_9VIRU</name>
<dbReference type="GO" id="GO:0070478">
    <property type="term" value="P:nuclear-transcribed mRNA catabolic process, 3'-5' exonucleolytic nonsense-mediated decay"/>
    <property type="evidence" value="ECO:0007669"/>
    <property type="project" value="TreeGrafter"/>
</dbReference>
<evidence type="ECO:0000256" key="4">
    <source>
        <dbReference type="ARBA" id="ARBA00022840"/>
    </source>
</evidence>
<protein>
    <submittedName>
        <fullName evidence="8">DEAD/DEAH box helicase</fullName>
    </submittedName>
</protein>
<dbReference type="Pfam" id="PF00270">
    <property type="entry name" value="DEAD"/>
    <property type="match status" value="1"/>
</dbReference>
<proteinExistence type="predicted"/>
<keyword evidence="1" id="KW-0547">Nucleotide-binding</keyword>
<dbReference type="GO" id="GO:0016787">
    <property type="term" value="F:hydrolase activity"/>
    <property type="evidence" value="ECO:0007669"/>
    <property type="project" value="UniProtKB-KW"/>
</dbReference>
<reference evidence="8" key="1">
    <citation type="journal article" date="2019" name="Philos. Trans. R. Soc. Lond., B, Biol. Sci.">
        <title>Targeted metagenomic recovery of four divergent viruses reveals shared and distinctive characteristics of giant viruses of marine eukaryotes.</title>
        <authorList>
            <person name="Needham D.M."/>
            <person name="Poirier C."/>
            <person name="Hehenberger E."/>
            <person name="Jimenez V."/>
            <person name="Swalwell J.E."/>
            <person name="Santoro A.E."/>
            <person name="Worden A.Z."/>
        </authorList>
    </citation>
    <scope>NUCLEOTIDE SEQUENCE</scope>
    <source>
        <strain evidence="8">OPacV-421</strain>
    </source>
</reference>
<keyword evidence="2" id="KW-0378">Hydrolase</keyword>
<dbReference type="Pfam" id="PF00271">
    <property type="entry name" value="Helicase_C"/>
    <property type="match status" value="1"/>
</dbReference>
<dbReference type="InterPro" id="IPR050699">
    <property type="entry name" value="RNA-DNA_Helicase"/>
</dbReference>
<dbReference type="PROSITE" id="PS51192">
    <property type="entry name" value="HELICASE_ATP_BIND_1"/>
    <property type="match status" value="1"/>
</dbReference>
<dbReference type="GO" id="GO:0005524">
    <property type="term" value="F:ATP binding"/>
    <property type="evidence" value="ECO:0007669"/>
    <property type="project" value="UniProtKB-KW"/>
</dbReference>
<dbReference type="SMART" id="SM00490">
    <property type="entry name" value="HELICc"/>
    <property type="match status" value="1"/>
</dbReference>
<feature type="coiled-coil region" evidence="5">
    <location>
        <begin position="489"/>
        <end position="516"/>
    </location>
</feature>
<organism evidence="8">
    <name type="scientific">Megaviridae environmental sample</name>
    <dbReference type="NCBI Taxonomy" id="1737588"/>
    <lineage>
        <taxon>Viruses</taxon>
        <taxon>Varidnaviria</taxon>
        <taxon>Bamfordvirae</taxon>
        <taxon>Nucleocytoviricota</taxon>
        <taxon>Megaviricetes</taxon>
        <taxon>Imitervirales</taxon>
        <taxon>Mimiviridae</taxon>
        <taxon>environmental samples</taxon>
    </lineage>
</organism>
<dbReference type="InterPro" id="IPR011545">
    <property type="entry name" value="DEAD/DEAH_box_helicase_dom"/>
</dbReference>
<dbReference type="PROSITE" id="PS51194">
    <property type="entry name" value="HELICASE_CTER"/>
    <property type="match status" value="1"/>
</dbReference>
<dbReference type="PANTHER" id="PTHR12131:SF1">
    <property type="entry name" value="ATP-DEPENDENT RNA HELICASE SUPV3L1, MITOCHONDRIAL-RELATED"/>
    <property type="match status" value="1"/>
</dbReference>
<sequence>MVIQNKEIIQHDIDLSMYEFTLSPWQQNAIWGIINNKHVIVSAPTGSGKTLPAEYAIHYFSKQNKKIIYTTPIKALSNQKKFDFMEKFPEISTGILTGDIKDNPEADVILMTTEILNNYFDHTNVHDDFNINIETDVGLVIYDEAHYINDDSRGHIWEECFIKQPKHIPMLLMSATISNLNELSTWIEETTSREVVLSMTDHRIVPLEHYFWYNITDSAIKKIKDKPLLKLVDKYTNKPILIKDSQTDYKVAHHDNLQKIVNKTRSIHTTPYYVLNNIVNYIHSQKLTPAICFVYSRDKVEQYAHFIETNLHLDSKHTQIIEKECLAILRKLPNYKEYIILEEYTNLIKLLQKGIAIHHSGMIPIFKELVELMFSKNYVQLLFATETFSVGLNMPTKTVIFTSLYKFDGNYKRLLYNHEYTQQAGRAGRRGFDTKGMVFHLNNLFDFPSNLEYKSLLINKPPNVSSKFKLSYDLIFNQQSQLSFKTLMQRELTNQIQLYEQQIKNLQNQLKEIDADLINKPTYHILNDYHDAYISFDYTHKHKDKERLDTYKNKYNSIEKDYHLYVKYINADEKIKELTYSIGENSNYMNYNINTIQTILIEHNFIDMEGELLPKGVIAKTLKEVHYLSMAAFTIETNYFEDYTPIQLIGLFSLFSNIRLQHEEVYIEDIVLLNAFTKIEDMIDDYRKQESIDNLYTGIETTIQKTIPYYTMMWANAQNEKECLKCINLLYNYENVYTGDFIKTILKVVNVCKEYEMICNQLDKFDLLQKIKQIYPLLLKYFVTNRSLYL</sequence>
<evidence type="ECO:0000259" key="6">
    <source>
        <dbReference type="PROSITE" id="PS51192"/>
    </source>
</evidence>
<dbReference type="PANTHER" id="PTHR12131">
    <property type="entry name" value="ATP-DEPENDENT RNA AND DNA HELICASE"/>
    <property type="match status" value="1"/>
</dbReference>
<dbReference type="SUPFAM" id="SSF52540">
    <property type="entry name" value="P-loop containing nucleoside triphosphate hydrolases"/>
    <property type="match status" value="1"/>
</dbReference>